<feature type="transmembrane region" description="Helical" evidence="8">
    <location>
        <begin position="468"/>
        <end position="488"/>
    </location>
</feature>
<evidence type="ECO:0000256" key="2">
    <source>
        <dbReference type="ARBA" id="ARBA00022676"/>
    </source>
</evidence>
<dbReference type="EC" id="2.4.-.-" evidence="9"/>
<keyword evidence="10" id="KW-1185">Reference proteome</keyword>
<name>A0AA96F7H2_9MICO</name>
<dbReference type="AlphaFoldDB" id="A0AA96F7H2"/>
<evidence type="ECO:0000256" key="4">
    <source>
        <dbReference type="ARBA" id="ARBA00022692"/>
    </source>
</evidence>
<dbReference type="InterPro" id="IPR029044">
    <property type="entry name" value="Nucleotide-diphossugar_trans"/>
</dbReference>
<keyword evidence="3 9" id="KW-0808">Transferase</keyword>
<evidence type="ECO:0000256" key="8">
    <source>
        <dbReference type="SAM" id="Phobius"/>
    </source>
</evidence>
<dbReference type="InterPro" id="IPR050321">
    <property type="entry name" value="Glycosyltr_2/OpgH_subfam"/>
</dbReference>
<feature type="transmembrane region" description="Helical" evidence="8">
    <location>
        <begin position="402"/>
        <end position="422"/>
    </location>
</feature>
<dbReference type="RefSeq" id="WP_313497636.1">
    <property type="nucleotide sequence ID" value="NZ_CP134879.1"/>
</dbReference>
<sequence>MTTLLPSATAHDTAASPVQAAERSPVMTLLVLIATLGVLAYSTFLLNPAHRGDLLPYSFVIVAESILAFHAVVSMWTILAGSPDPRTFAVHQARDRLYAHTTGADPTTWPLMLRGRTVTVEVFITAYGEPVETITRTAAAAMRMRGRHRTWVLDDGDSDELRDAVAATGARYVRRMGSGGAKAGNINHALTLAKGEFFVVLDADFVPREELLEQTMPFFVDDQLAFVQTPQSYGNAAQSTIARGAAYLQTMFYKFVQPGRNRFNAAFCVGTNVVFRRAAVDDVGGICTDSKSEDVWTSLLMHERGWNSIFLPEVLAVGDAPESVEAYSKQQLRWATGGFEILLTHPLWSRRSNLTIDQRLQYFVTATFYLTGIAPLLLLLVPPMEIYLDLHPMSVSISAAQWVVFYGGFYVMQIVLMWFTLGTFRWETLTLATVSFPIYTKALLNVIRGKDVGWSVTGAVKTRSPYNFIVPQMAFLLFLALTSVVAIWRDWMHGVPSLATGWNLVNTVVLAAFALTARKEAKALRAARRAERRAARRPARRSDAAVEPSVVAVARRIDNTPAADRPGIAATAAQSPTGLVVTAPVVRRPASPPPGRSVVTSPLPIRESAPPAARAAYESRRGADVFRQAVSSSEVTR</sequence>
<feature type="region of interest" description="Disordered" evidence="7">
    <location>
        <begin position="586"/>
        <end position="621"/>
    </location>
</feature>
<feature type="transmembrane region" description="Helical" evidence="8">
    <location>
        <begin position="494"/>
        <end position="515"/>
    </location>
</feature>
<dbReference type="Proteomes" id="UP001304125">
    <property type="component" value="Chromosome"/>
</dbReference>
<accession>A0AA96F7H2</accession>
<evidence type="ECO:0000256" key="7">
    <source>
        <dbReference type="SAM" id="MobiDB-lite"/>
    </source>
</evidence>
<feature type="transmembrane region" description="Helical" evidence="8">
    <location>
        <begin position="54"/>
        <end position="79"/>
    </location>
</feature>
<dbReference type="Gene3D" id="3.90.550.10">
    <property type="entry name" value="Spore Coat Polysaccharide Biosynthesis Protein SpsA, Chain A"/>
    <property type="match status" value="1"/>
</dbReference>
<dbReference type="PANTHER" id="PTHR43867">
    <property type="entry name" value="CELLULOSE SYNTHASE CATALYTIC SUBUNIT A [UDP-FORMING]"/>
    <property type="match status" value="1"/>
</dbReference>
<keyword evidence="5 8" id="KW-1133">Transmembrane helix</keyword>
<evidence type="ECO:0000256" key="3">
    <source>
        <dbReference type="ARBA" id="ARBA00022679"/>
    </source>
</evidence>
<evidence type="ECO:0000256" key="6">
    <source>
        <dbReference type="ARBA" id="ARBA00023136"/>
    </source>
</evidence>
<dbReference type="GO" id="GO:0005886">
    <property type="term" value="C:plasma membrane"/>
    <property type="evidence" value="ECO:0007669"/>
    <property type="project" value="TreeGrafter"/>
</dbReference>
<dbReference type="EMBL" id="CP134879">
    <property type="protein sequence ID" value="WNM24160.1"/>
    <property type="molecule type" value="Genomic_DNA"/>
</dbReference>
<dbReference type="GO" id="GO:0016758">
    <property type="term" value="F:hexosyltransferase activity"/>
    <property type="evidence" value="ECO:0007669"/>
    <property type="project" value="TreeGrafter"/>
</dbReference>
<evidence type="ECO:0000313" key="10">
    <source>
        <dbReference type="Proteomes" id="UP001304125"/>
    </source>
</evidence>
<keyword evidence="4 8" id="KW-0812">Transmembrane</keyword>
<reference evidence="9 10" key="1">
    <citation type="submission" date="2023-09" db="EMBL/GenBank/DDBJ databases">
        <title>Demequina sp. a novel bacteria isolated from Capsicum annuum.</title>
        <authorList>
            <person name="Humaira Z."/>
            <person name="Lee J."/>
            <person name="Cho D."/>
        </authorList>
    </citation>
    <scope>NUCLEOTIDE SEQUENCE [LARGE SCALE GENOMIC DNA]</scope>
    <source>
        <strain evidence="9 10">OYTSA14</strain>
    </source>
</reference>
<dbReference type="SUPFAM" id="SSF53448">
    <property type="entry name" value="Nucleotide-diphospho-sugar transferases"/>
    <property type="match status" value="1"/>
</dbReference>
<keyword evidence="6 8" id="KW-0472">Membrane</keyword>
<proteinExistence type="predicted"/>
<evidence type="ECO:0000256" key="5">
    <source>
        <dbReference type="ARBA" id="ARBA00022989"/>
    </source>
</evidence>
<organism evidence="9 10">
    <name type="scientific">Demequina capsici</name>
    <dbReference type="NCBI Taxonomy" id="3075620"/>
    <lineage>
        <taxon>Bacteria</taxon>
        <taxon>Bacillati</taxon>
        <taxon>Actinomycetota</taxon>
        <taxon>Actinomycetes</taxon>
        <taxon>Micrococcales</taxon>
        <taxon>Demequinaceae</taxon>
        <taxon>Demequina</taxon>
    </lineage>
</organism>
<comment type="subcellular location">
    <subcellularLocation>
        <location evidence="1">Membrane</location>
        <topology evidence="1">Multi-pass membrane protein</topology>
    </subcellularLocation>
</comment>
<evidence type="ECO:0000256" key="1">
    <source>
        <dbReference type="ARBA" id="ARBA00004141"/>
    </source>
</evidence>
<feature type="transmembrane region" description="Helical" evidence="8">
    <location>
        <begin position="360"/>
        <end position="381"/>
    </location>
</feature>
<dbReference type="CDD" id="cd06421">
    <property type="entry name" value="CESA_CelA_like"/>
    <property type="match status" value="1"/>
</dbReference>
<dbReference type="Pfam" id="PF13641">
    <property type="entry name" value="Glyco_tranf_2_3"/>
    <property type="match status" value="1"/>
</dbReference>
<dbReference type="PANTHER" id="PTHR43867:SF2">
    <property type="entry name" value="CELLULOSE SYNTHASE CATALYTIC SUBUNIT A [UDP-FORMING]"/>
    <property type="match status" value="1"/>
</dbReference>
<keyword evidence="2 9" id="KW-0328">Glycosyltransferase</keyword>
<feature type="transmembrane region" description="Helical" evidence="8">
    <location>
        <begin position="26"/>
        <end position="47"/>
    </location>
</feature>
<gene>
    <name evidence="9" type="ORF">RN606_12445</name>
</gene>
<protein>
    <submittedName>
        <fullName evidence="9">Glycosyltransferase</fullName>
        <ecNumber evidence="9">2.4.-.-</ecNumber>
    </submittedName>
</protein>
<evidence type="ECO:0000313" key="9">
    <source>
        <dbReference type="EMBL" id="WNM24160.1"/>
    </source>
</evidence>